<organism evidence="2 3">
    <name type="scientific">Planobispora siamensis</name>
    <dbReference type="NCBI Taxonomy" id="936338"/>
    <lineage>
        <taxon>Bacteria</taxon>
        <taxon>Bacillati</taxon>
        <taxon>Actinomycetota</taxon>
        <taxon>Actinomycetes</taxon>
        <taxon>Streptosporangiales</taxon>
        <taxon>Streptosporangiaceae</taxon>
        <taxon>Planobispora</taxon>
    </lineage>
</organism>
<evidence type="ECO:0000313" key="2">
    <source>
        <dbReference type="EMBL" id="GIH95325.1"/>
    </source>
</evidence>
<evidence type="ECO:0000313" key="3">
    <source>
        <dbReference type="Proteomes" id="UP000619788"/>
    </source>
</evidence>
<evidence type="ECO:0000256" key="1">
    <source>
        <dbReference type="SAM" id="MobiDB-lite"/>
    </source>
</evidence>
<feature type="region of interest" description="Disordered" evidence="1">
    <location>
        <begin position="98"/>
        <end position="117"/>
    </location>
</feature>
<dbReference type="EMBL" id="BOOJ01000052">
    <property type="protein sequence ID" value="GIH95325.1"/>
    <property type="molecule type" value="Genomic_DNA"/>
</dbReference>
<sequence length="117" mass="12929">MRIGGSLMPQARDLRTSIDRAIAYGDALGYATWESDTRDIDNAVMVDFTGHGQLIEAHYRVDPDTGYLRFDYGFVHGGTSGDRVSTWVRLSQLLELYAAPEEEDGEEEDGDDAAPAQ</sequence>
<keyword evidence="3" id="KW-1185">Reference proteome</keyword>
<gene>
    <name evidence="2" type="ORF">Psi01_59550</name>
</gene>
<comment type="caution">
    <text evidence="2">The sequence shown here is derived from an EMBL/GenBank/DDBJ whole genome shotgun (WGS) entry which is preliminary data.</text>
</comment>
<dbReference type="Proteomes" id="UP000619788">
    <property type="component" value="Unassembled WGS sequence"/>
</dbReference>
<reference evidence="2 3" key="1">
    <citation type="submission" date="2021-01" db="EMBL/GenBank/DDBJ databases">
        <title>Whole genome shotgun sequence of Planobispora siamensis NBRC 107568.</title>
        <authorList>
            <person name="Komaki H."/>
            <person name="Tamura T."/>
        </authorList>
    </citation>
    <scope>NUCLEOTIDE SEQUENCE [LARGE SCALE GENOMIC DNA]</scope>
    <source>
        <strain evidence="2 3">NBRC 107568</strain>
    </source>
</reference>
<protein>
    <submittedName>
        <fullName evidence="2">Uncharacterized protein</fullName>
    </submittedName>
</protein>
<feature type="compositionally biased region" description="Acidic residues" evidence="1">
    <location>
        <begin position="100"/>
        <end position="117"/>
    </location>
</feature>
<name>A0A8J3SLF6_9ACTN</name>
<accession>A0A8J3SLF6</accession>
<dbReference type="AlphaFoldDB" id="A0A8J3SLF6"/>
<proteinExistence type="predicted"/>